<evidence type="ECO:0008006" key="3">
    <source>
        <dbReference type="Google" id="ProtNLM"/>
    </source>
</evidence>
<dbReference type="Gene3D" id="3.30.420.10">
    <property type="entry name" value="Ribonuclease H-like superfamily/Ribonuclease H"/>
    <property type="match status" value="1"/>
</dbReference>
<dbReference type="AlphaFoldDB" id="A0A4Y2HHI7"/>
<evidence type="ECO:0000313" key="1">
    <source>
        <dbReference type="EMBL" id="GBM64720.1"/>
    </source>
</evidence>
<dbReference type="PANTHER" id="PTHR46060:SF1">
    <property type="entry name" value="MARINER MOS1 TRANSPOSASE-LIKE PROTEIN"/>
    <property type="match status" value="1"/>
</dbReference>
<accession>A0A4Y2HHI7</accession>
<organism evidence="1 2">
    <name type="scientific">Araneus ventricosus</name>
    <name type="common">Orbweaver spider</name>
    <name type="synonym">Epeira ventricosa</name>
    <dbReference type="NCBI Taxonomy" id="182803"/>
    <lineage>
        <taxon>Eukaryota</taxon>
        <taxon>Metazoa</taxon>
        <taxon>Ecdysozoa</taxon>
        <taxon>Arthropoda</taxon>
        <taxon>Chelicerata</taxon>
        <taxon>Arachnida</taxon>
        <taxon>Araneae</taxon>
        <taxon>Araneomorphae</taxon>
        <taxon>Entelegynae</taxon>
        <taxon>Araneoidea</taxon>
        <taxon>Araneidae</taxon>
        <taxon>Araneus</taxon>
    </lineage>
</organism>
<sequence>MVEATPQHLLDCATLVYDDLLKRPDFVLQVMKANDFVDLIYIGRIRQKKRVTTNFKGEKCWFQIGICRREKNLYARELELYASLAKRSILILRYNKVGFRVERRHHLQSVCLQDVVLVDQTDEKSGWSLLQRPPYSPDLAPRRHFICLGPLEQHLGGKHFADDDDVQHEILLWMRQQPKEFYAAGIRALIKRWDNIGGEYVEK</sequence>
<comment type="caution">
    <text evidence="1">The sequence shown here is derived from an EMBL/GenBank/DDBJ whole genome shotgun (WGS) entry which is preliminary data.</text>
</comment>
<dbReference type="OrthoDB" id="6432034at2759"/>
<evidence type="ECO:0000313" key="2">
    <source>
        <dbReference type="Proteomes" id="UP000499080"/>
    </source>
</evidence>
<reference evidence="1 2" key="1">
    <citation type="journal article" date="2019" name="Sci. Rep.">
        <title>Orb-weaving spider Araneus ventricosus genome elucidates the spidroin gene catalogue.</title>
        <authorList>
            <person name="Kono N."/>
            <person name="Nakamura H."/>
            <person name="Ohtoshi R."/>
            <person name="Moran D.A.P."/>
            <person name="Shinohara A."/>
            <person name="Yoshida Y."/>
            <person name="Fujiwara M."/>
            <person name="Mori M."/>
            <person name="Tomita M."/>
            <person name="Arakawa K."/>
        </authorList>
    </citation>
    <scope>NUCLEOTIDE SEQUENCE [LARGE SCALE GENOMIC DNA]</scope>
</reference>
<dbReference type="EMBL" id="BGPR01001941">
    <property type="protein sequence ID" value="GBM64720.1"/>
    <property type="molecule type" value="Genomic_DNA"/>
</dbReference>
<dbReference type="GO" id="GO:0003676">
    <property type="term" value="F:nucleic acid binding"/>
    <property type="evidence" value="ECO:0007669"/>
    <property type="project" value="InterPro"/>
</dbReference>
<protein>
    <recommendedName>
        <fullName evidence="3">Histone-lysine N-methyltransferase SETMAR</fullName>
    </recommendedName>
</protein>
<name>A0A4Y2HHI7_ARAVE</name>
<dbReference type="InterPro" id="IPR052709">
    <property type="entry name" value="Transposase-MT_Hybrid"/>
</dbReference>
<gene>
    <name evidence="1" type="ORF">AVEN_205920_1</name>
</gene>
<dbReference type="InterPro" id="IPR036397">
    <property type="entry name" value="RNaseH_sf"/>
</dbReference>
<dbReference type="Proteomes" id="UP000499080">
    <property type="component" value="Unassembled WGS sequence"/>
</dbReference>
<proteinExistence type="predicted"/>
<keyword evidence="2" id="KW-1185">Reference proteome</keyword>
<dbReference type="PANTHER" id="PTHR46060">
    <property type="entry name" value="MARINER MOS1 TRANSPOSASE-LIKE PROTEIN"/>
    <property type="match status" value="1"/>
</dbReference>